<dbReference type="SMART" id="SM00112">
    <property type="entry name" value="CA"/>
    <property type="match status" value="3"/>
</dbReference>
<dbReference type="FunFam" id="2.60.40.60:FF:000020">
    <property type="entry name" value="Dachsous cadherin-related 1b"/>
    <property type="match status" value="2"/>
</dbReference>
<evidence type="ECO:0000256" key="5">
    <source>
        <dbReference type="ARBA" id="ARBA00022737"/>
    </source>
</evidence>
<dbReference type="InterPro" id="IPR020894">
    <property type="entry name" value="Cadherin_CS"/>
</dbReference>
<evidence type="ECO:0000256" key="7">
    <source>
        <dbReference type="ARBA" id="ARBA00022889"/>
    </source>
</evidence>
<evidence type="ECO:0000256" key="2">
    <source>
        <dbReference type="ARBA" id="ARBA00022536"/>
    </source>
</evidence>
<proteinExistence type="predicted"/>
<evidence type="ECO:0000256" key="3">
    <source>
        <dbReference type="ARBA" id="ARBA00022692"/>
    </source>
</evidence>
<feature type="domain" description="Cadherin" evidence="13">
    <location>
        <begin position="35"/>
        <end position="138"/>
    </location>
</feature>
<evidence type="ECO:0000259" key="13">
    <source>
        <dbReference type="PROSITE" id="PS50268"/>
    </source>
</evidence>
<dbReference type="InterPro" id="IPR050971">
    <property type="entry name" value="Cadherin-domain_protein"/>
</dbReference>
<dbReference type="PROSITE" id="PS00232">
    <property type="entry name" value="CADHERIN_1"/>
    <property type="match status" value="2"/>
</dbReference>
<evidence type="ECO:0000256" key="6">
    <source>
        <dbReference type="ARBA" id="ARBA00022837"/>
    </source>
</evidence>
<dbReference type="PANTHER" id="PTHR24025">
    <property type="entry name" value="DESMOGLEIN FAMILY MEMBER"/>
    <property type="match status" value="1"/>
</dbReference>
<evidence type="ECO:0000313" key="14">
    <source>
        <dbReference type="Ensembl" id="ENSCCEP00000006535.1"/>
    </source>
</evidence>
<organism evidence="14 15">
    <name type="scientific">Cyanistes caeruleus</name>
    <name type="common">Eurasian blue tit</name>
    <name type="synonym">Parus caeruleus</name>
    <dbReference type="NCBI Taxonomy" id="156563"/>
    <lineage>
        <taxon>Eukaryota</taxon>
        <taxon>Metazoa</taxon>
        <taxon>Chordata</taxon>
        <taxon>Craniata</taxon>
        <taxon>Vertebrata</taxon>
        <taxon>Euteleostomi</taxon>
        <taxon>Archelosauria</taxon>
        <taxon>Archosauria</taxon>
        <taxon>Dinosauria</taxon>
        <taxon>Saurischia</taxon>
        <taxon>Theropoda</taxon>
        <taxon>Coelurosauria</taxon>
        <taxon>Aves</taxon>
        <taxon>Neognathae</taxon>
        <taxon>Neoaves</taxon>
        <taxon>Telluraves</taxon>
        <taxon>Australaves</taxon>
        <taxon>Passeriformes</taxon>
        <taxon>Paridae</taxon>
        <taxon>Cyanistes</taxon>
    </lineage>
</organism>
<feature type="domain" description="Cadherin" evidence="13">
    <location>
        <begin position="139"/>
        <end position="244"/>
    </location>
</feature>
<keyword evidence="8" id="KW-1133">Transmembrane helix</keyword>
<dbReference type="PRINTS" id="PR00205">
    <property type="entry name" value="CADHERIN"/>
</dbReference>
<dbReference type="CDD" id="cd11304">
    <property type="entry name" value="Cadherin_repeat"/>
    <property type="match status" value="3"/>
</dbReference>
<gene>
    <name evidence="14" type="primary">LOC111944820</name>
</gene>
<dbReference type="PROSITE" id="PS50268">
    <property type="entry name" value="CADHERIN_2"/>
    <property type="match status" value="3"/>
</dbReference>
<dbReference type="FunFam" id="2.60.40.60:FF:000013">
    <property type="entry name" value="Cadherin EGF LAG seven-pass G-type receptor"/>
    <property type="match status" value="1"/>
</dbReference>
<feature type="domain" description="Cadherin" evidence="13">
    <location>
        <begin position="245"/>
        <end position="349"/>
    </location>
</feature>
<evidence type="ECO:0000256" key="1">
    <source>
        <dbReference type="ARBA" id="ARBA00004370"/>
    </source>
</evidence>
<comment type="subcellular location">
    <subcellularLocation>
        <location evidence="1">Membrane</location>
    </subcellularLocation>
</comment>
<feature type="region of interest" description="Disordered" evidence="12">
    <location>
        <begin position="1"/>
        <end position="35"/>
    </location>
</feature>
<keyword evidence="10" id="KW-1015">Disulfide bond</keyword>
<dbReference type="GO" id="GO:0005509">
    <property type="term" value="F:calcium ion binding"/>
    <property type="evidence" value="ECO:0007669"/>
    <property type="project" value="UniProtKB-UniRule"/>
</dbReference>
<dbReference type="SUPFAM" id="SSF49313">
    <property type="entry name" value="Cadherin-like"/>
    <property type="match status" value="3"/>
</dbReference>
<evidence type="ECO:0000256" key="8">
    <source>
        <dbReference type="ARBA" id="ARBA00022989"/>
    </source>
</evidence>
<keyword evidence="9" id="KW-0472">Membrane</keyword>
<dbReference type="Proteomes" id="UP000694410">
    <property type="component" value="Unplaced"/>
</dbReference>
<dbReference type="GO" id="GO:0005886">
    <property type="term" value="C:plasma membrane"/>
    <property type="evidence" value="ECO:0007669"/>
    <property type="project" value="InterPro"/>
</dbReference>
<accession>A0A8C0UBN7</accession>
<evidence type="ECO:0000256" key="11">
    <source>
        <dbReference type="PROSITE-ProRule" id="PRU00043"/>
    </source>
</evidence>
<reference evidence="14" key="2">
    <citation type="submission" date="2025-09" db="UniProtKB">
        <authorList>
            <consortium name="Ensembl"/>
        </authorList>
    </citation>
    <scope>IDENTIFICATION</scope>
</reference>
<protein>
    <submittedName>
        <fullName evidence="14">Cadherin EGF LAG seven-pass G-type receptor 2-like</fullName>
    </submittedName>
</protein>
<dbReference type="InterPro" id="IPR002126">
    <property type="entry name" value="Cadherin-like_dom"/>
</dbReference>
<name>A0A8C0UBN7_CYACU</name>
<dbReference type="Pfam" id="PF00028">
    <property type="entry name" value="Cadherin"/>
    <property type="match status" value="3"/>
</dbReference>
<keyword evidence="15" id="KW-1185">Reference proteome</keyword>
<dbReference type="Gene3D" id="2.60.40.60">
    <property type="entry name" value="Cadherins"/>
    <property type="match status" value="4"/>
</dbReference>
<keyword evidence="4" id="KW-0732">Signal</keyword>
<dbReference type="PANTHER" id="PTHR24025:SF33">
    <property type="entry name" value="CADHERIN EGF LAG SEVEN-PASS G-TYPE RECEPTOR 1-RELATED"/>
    <property type="match status" value="1"/>
</dbReference>
<evidence type="ECO:0000256" key="9">
    <source>
        <dbReference type="ARBA" id="ARBA00023136"/>
    </source>
</evidence>
<keyword evidence="5" id="KW-0677">Repeat</keyword>
<keyword evidence="6 11" id="KW-0106">Calcium</keyword>
<dbReference type="AlphaFoldDB" id="A0A8C0UBN7"/>
<reference evidence="14" key="1">
    <citation type="submission" date="2025-08" db="UniProtKB">
        <authorList>
            <consortium name="Ensembl"/>
        </authorList>
    </citation>
    <scope>IDENTIFICATION</scope>
</reference>
<evidence type="ECO:0000313" key="15">
    <source>
        <dbReference type="Proteomes" id="UP000694410"/>
    </source>
</evidence>
<dbReference type="InterPro" id="IPR015919">
    <property type="entry name" value="Cadherin-like_sf"/>
</dbReference>
<evidence type="ECO:0000256" key="10">
    <source>
        <dbReference type="ARBA" id="ARBA00023157"/>
    </source>
</evidence>
<keyword evidence="7" id="KW-0130">Cell adhesion</keyword>
<keyword evidence="3" id="KW-0812">Transmembrane</keyword>
<keyword evidence="2" id="KW-0245">EGF-like domain</keyword>
<evidence type="ECO:0000256" key="12">
    <source>
        <dbReference type="SAM" id="MobiDB-lite"/>
    </source>
</evidence>
<dbReference type="GO" id="GO:0005911">
    <property type="term" value="C:cell-cell junction"/>
    <property type="evidence" value="ECO:0007669"/>
    <property type="project" value="TreeGrafter"/>
</dbReference>
<dbReference type="Ensembl" id="ENSCCET00000010582.1">
    <property type="protein sequence ID" value="ENSCCEP00000006535.1"/>
    <property type="gene ID" value="ENSCCEG00000006975.1"/>
</dbReference>
<feature type="region of interest" description="Disordered" evidence="12">
    <location>
        <begin position="378"/>
        <end position="415"/>
    </location>
</feature>
<dbReference type="GO" id="GO:0007156">
    <property type="term" value="P:homophilic cell adhesion via plasma membrane adhesion molecules"/>
    <property type="evidence" value="ECO:0007669"/>
    <property type="project" value="InterPro"/>
</dbReference>
<evidence type="ECO:0000256" key="4">
    <source>
        <dbReference type="ARBA" id="ARBA00022729"/>
    </source>
</evidence>
<sequence length="437" mass="46197">MATGDVGESQITVVPRPPIPHHRLHRSPNTAPQFQPSSYQATVEENRSAGTLVTQVTAQDPDEGEAGRLHYTMAALFDSRSDALFTVDPVTGAISTAAPLDRESKSTHVFRVTDPGPRSATATVRIAVEDDNDNAPQFSERRYIAQVPEDVGPNAAVLQVMATDRDKGSNALVHYSIVSGNTRGHFYIDAQTGILDVVTPLDYEVTKEFTLRIRAQDGGRPPLSNISGLVTIQVLDVNDNAPIFVSTPFQATVLENVPVGYSVIHVQAIDADSGDNGRLVYTLLETGTGFPFTINNSTGWVVVASELDREVVDFYSFRVEAQDQGTPPMASTASVSVTILDVNDNSPEFTQREYSARLNEDAAVGALLVPAAQSLPGGGGLCPGHSPPPRRPLQHPDGHRRGAGADPQCQPLGTAASGGAGRVAILLVGGAAGAAVP</sequence>